<proteinExistence type="predicted"/>
<comment type="caution">
    <text evidence="1">The sequence shown here is derived from an EMBL/GenBank/DDBJ whole genome shotgun (WGS) entry which is preliminary data.</text>
</comment>
<dbReference type="AlphaFoldDB" id="A0A0F8ZS40"/>
<dbReference type="EMBL" id="LAZR01046373">
    <property type="protein sequence ID" value="KKK96677.1"/>
    <property type="molecule type" value="Genomic_DNA"/>
</dbReference>
<organism evidence="1">
    <name type="scientific">marine sediment metagenome</name>
    <dbReference type="NCBI Taxonomy" id="412755"/>
    <lineage>
        <taxon>unclassified sequences</taxon>
        <taxon>metagenomes</taxon>
        <taxon>ecological metagenomes</taxon>
    </lineage>
</organism>
<name>A0A0F8ZS40_9ZZZZ</name>
<accession>A0A0F8ZS40</accession>
<sequence>MTTKARYYNNILEYYDSVTHERVAPFAPIVFEDDFLGATTIISDLSTSPWTAIDVSAAGDTTPLIAADVANGILRLPLTSNAEAQRSGVAFGDQRPFVLNQGLVFEARIALSVLPTLVSEAVFGLAGDDNAVADTVAESIWFKADGDGVIVVESDDTSNTNDDVATGITLTAGLFAIFRIDATIITDVKFYINGANVAAGTTFDMSQVAALALQPYISINKASGAGLGVVDVDYVKVWMARS</sequence>
<reference evidence="1" key="1">
    <citation type="journal article" date="2015" name="Nature">
        <title>Complex archaea that bridge the gap between prokaryotes and eukaryotes.</title>
        <authorList>
            <person name="Spang A."/>
            <person name="Saw J.H."/>
            <person name="Jorgensen S.L."/>
            <person name="Zaremba-Niedzwiedzka K."/>
            <person name="Martijn J."/>
            <person name="Lind A.E."/>
            <person name="van Eijk R."/>
            <person name="Schleper C."/>
            <person name="Guy L."/>
            <person name="Ettema T.J."/>
        </authorList>
    </citation>
    <scope>NUCLEOTIDE SEQUENCE</scope>
</reference>
<evidence type="ECO:0000313" key="1">
    <source>
        <dbReference type="EMBL" id="KKK96677.1"/>
    </source>
</evidence>
<gene>
    <name evidence="1" type="ORF">LCGC14_2660370</name>
</gene>
<protein>
    <submittedName>
        <fullName evidence="1">Uncharacterized protein</fullName>
    </submittedName>
</protein>